<name>A0ACA9QEN4_9GLOM</name>
<accession>A0ACA9QEN4</accession>
<sequence>MFEMIQMLQDKRSPSVRNSNIPTENDKDARSNNEGKDLSLPDGAPCAS</sequence>
<proteinExistence type="predicted"/>
<dbReference type="Proteomes" id="UP000789366">
    <property type="component" value="Unassembled WGS sequence"/>
</dbReference>
<comment type="caution">
    <text evidence="1">The sequence shown here is derived from an EMBL/GenBank/DDBJ whole genome shotgun (WGS) entry which is preliminary data.</text>
</comment>
<organism evidence="1 2">
    <name type="scientific">Cetraspora pellucida</name>
    <dbReference type="NCBI Taxonomy" id="1433469"/>
    <lineage>
        <taxon>Eukaryota</taxon>
        <taxon>Fungi</taxon>
        <taxon>Fungi incertae sedis</taxon>
        <taxon>Mucoromycota</taxon>
        <taxon>Glomeromycotina</taxon>
        <taxon>Glomeromycetes</taxon>
        <taxon>Diversisporales</taxon>
        <taxon>Gigasporaceae</taxon>
        <taxon>Cetraspora</taxon>
    </lineage>
</organism>
<dbReference type="EMBL" id="CAJVPW010042151">
    <property type="protein sequence ID" value="CAG8749722.1"/>
    <property type="molecule type" value="Genomic_DNA"/>
</dbReference>
<keyword evidence="2" id="KW-1185">Reference proteome</keyword>
<protein>
    <submittedName>
        <fullName evidence="1">16243_t:CDS:1</fullName>
    </submittedName>
</protein>
<reference evidence="1" key="1">
    <citation type="submission" date="2021-06" db="EMBL/GenBank/DDBJ databases">
        <authorList>
            <person name="Kallberg Y."/>
            <person name="Tangrot J."/>
            <person name="Rosling A."/>
        </authorList>
    </citation>
    <scope>NUCLEOTIDE SEQUENCE</scope>
    <source>
        <strain evidence="1">28 12/20/2015</strain>
    </source>
</reference>
<evidence type="ECO:0000313" key="1">
    <source>
        <dbReference type="EMBL" id="CAG8749722.1"/>
    </source>
</evidence>
<feature type="non-terminal residue" evidence="1">
    <location>
        <position position="48"/>
    </location>
</feature>
<gene>
    <name evidence="1" type="ORF">SPELUC_LOCUS14405</name>
</gene>
<evidence type="ECO:0000313" key="2">
    <source>
        <dbReference type="Proteomes" id="UP000789366"/>
    </source>
</evidence>